<dbReference type="Pfam" id="PF00067">
    <property type="entry name" value="p450"/>
    <property type="match status" value="1"/>
</dbReference>
<keyword evidence="4" id="KW-0560">Oxidoreductase</keyword>
<organism evidence="7 8">
    <name type="scientific">Phrynocephalus forsythii</name>
    <dbReference type="NCBI Taxonomy" id="171643"/>
    <lineage>
        <taxon>Eukaryota</taxon>
        <taxon>Metazoa</taxon>
        <taxon>Chordata</taxon>
        <taxon>Craniata</taxon>
        <taxon>Vertebrata</taxon>
        <taxon>Euteleostomi</taxon>
        <taxon>Lepidosauria</taxon>
        <taxon>Squamata</taxon>
        <taxon>Bifurcata</taxon>
        <taxon>Unidentata</taxon>
        <taxon>Episquamata</taxon>
        <taxon>Toxicofera</taxon>
        <taxon>Iguania</taxon>
        <taxon>Acrodonta</taxon>
        <taxon>Agamidae</taxon>
        <taxon>Agaminae</taxon>
        <taxon>Phrynocephalus</taxon>
    </lineage>
</organism>
<evidence type="ECO:0000256" key="4">
    <source>
        <dbReference type="ARBA" id="ARBA00023002"/>
    </source>
</evidence>
<dbReference type="InterPro" id="IPR001128">
    <property type="entry name" value="Cyt_P450"/>
</dbReference>
<dbReference type="PANTHER" id="PTHR24289:SF1">
    <property type="entry name" value="STEROID 17-ALPHA-HYDROXYLASE_17,20 LYASE"/>
    <property type="match status" value="1"/>
</dbReference>
<dbReference type="SUPFAM" id="SSF48264">
    <property type="entry name" value="Cytochrome P450"/>
    <property type="match status" value="1"/>
</dbReference>
<protein>
    <recommendedName>
        <fullName evidence="9">Cytochrome P450</fullName>
    </recommendedName>
</protein>
<proteinExistence type="inferred from homology"/>
<reference evidence="7" key="1">
    <citation type="journal article" date="2023" name="DNA Res.">
        <title>Chromosome-level genome assembly of Phrynocephalus forsythii using third-generation DNA sequencing and Hi-C analysis.</title>
        <authorList>
            <person name="Qi Y."/>
            <person name="Zhao W."/>
            <person name="Zhao Y."/>
            <person name="Niu C."/>
            <person name="Cao S."/>
            <person name="Zhang Y."/>
        </authorList>
    </citation>
    <scope>NUCLEOTIDE SEQUENCE</scope>
    <source>
        <tissue evidence="7">Muscle</tissue>
    </source>
</reference>
<dbReference type="OrthoDB" id="9015631at2759"/>
<dbReference type="Proteomes" id="UP001142489">
    <property type="component" value="Unassembled WGS sequence"/>
</dbReference>
<keyword evidence="3" id="KW-0479">Metal-binding</keyword>
<evidence type="ECO:0000256" key="1">
    <source>
        <dbReference type="ARBA" id="ARBA00010617"/>
    </source>
</evidence>
<evidence type="ECO:0000256" key="2">
    <source>
        <dbReference type="ARBA" id="ARBA00022617"/>
    </source>
</evidence>
<evidence type="ECO:0000256" key="5">
    <source>
        <dbReference type="ARBA" id="ARBA00023004"/>
    </source>
</evidence>
<dbReference type="PANTHER" id="PTHR24289">
    <property type="entry name" value="STEROID 17-ALPHA-HYDROXYLASE/17,20 LYASE"/>
    <property type="match status" value="1"/>
</dbReference>
<feature type="non-terminal residue" evidence="7">
    <location>
        <position position="1"/>
    </location>
</feature>
<comment type="caution">
    <text evidence="7">The sequence shown here is derived from an EMBL/GenBank/DDBJ whole genome shotgun (WGS) entry which is preliminary data.</text>
</comment>
<accession>A0A9Q1AUH0</accession>
<gene>
    <name evidence="7" type="ORF">JRQ81_006360</name>
</gene>
<keyword evidence="6" id="KW-0503">Monooxygenase</keyword>
<keyword evidence="8" id="KW-1185">Reference proteome</keyword>
<name>A0A9Q1AUH0_9SAUR</name>
<sequence length="61" mass="7029">PRGCLGENLARMELFLFFTSILRNFRVSWPDESSEPDCTPHFGVTLAPSPFKVSMKQRQQK</sequence>
<keyword evidence="5" id="KW-0408">Iron</keyword>
<dbReference type="InterPro" id="IPR036396">
    <property type="entry name" value="Cyt_P450_sf"/>
</dbReference>
<dbReference type="AlphaFoldDB" id="A0A9Q1AUH0"/>
<evidence type="ECO:0000256" key="6">
    <source>
        <dbReference type="ARBA" id="ARBA00023033"/>
    </source>
</evidence>
<dbReference type="EMBL" id="JAPFRF010000013">
    <property type="protein sequence ID" value="KAJ7312029.1"/>
    <property type="molecule type" value="Genomic_DNA"/>
</dbReference>
<comment type="similarity">
    <text evidence="1">Belongs to the cytochrome P450 family.</text>
</comment>
<evidence type="ECO:0000313" key="7">
    <source>
        <dbReference type="EMBL" id="KAJ7312029.1"/>
    </source>
</evidence>
<dbReference type="GO" id="GO:0020037">
    <property type="term" value="F:heme binding"/>
    <property type="evidence" value="ECO:0007669"/>
    <property type="project" value="InterPro"/>
</dbReference>
<dbReference type="Gene3D" id="1.10.630.10">
    <property type="entry name" value="Cytochrome P450"/>
    <property type="match status" value="1"/>
</dbReference>
<evidence type="ECO:0000256" key="3">
    <source>
        <dbReference type="ARBA" id="ARBA00022723"/>
    </source>
</evidence>
<evidence type="ECO:0008006" key="9">
    <source>
        <dbReference type="Google" id="ProtNLM"/>
    </source>
</evidence>
<keyword evidence="2" id="KW-0349">Heme</keyword>
<dbReference type="GO" id="GO:0042448">
    <property type="term" value="P:progesterone metabolic process"/>
    <property type="evidence" value="ECO:0007669"/>
    <property type="project" value="TreeGrafter"/>
</dbReference>
<evidence type="ECO:0000313" key="8">
    <source>
        <dbReference type="Proteomes" id="UP001142489"/>
    </source>
</evidence>
<dbReference type="GO" id="GO:0004508">
    <property type="term" value="F:steroid 17-alpha-monooxygenase activity"/>
    <property type="evidence" value="ECO:0007669"/>
    <property type="project" value="TreeGrafter"/>
</dbReference>
<dbReference type="GO" id="GO:0042446">
    <property type="term" value="P:hormone biosynthetic process"/>
    <property type="evidence" value="ECO:0007669"/>
    <property type="project" value="TreeGrafter"/>
</dbReference>
<dbReference type="GO" id="GO:0005506">
    <property type="term" value="F:iron ion binding"/>
    <property type="evidence" value="ECO:0007669"/>
    <property type="project" value="InterPro"/>
</dbReference>